<evidence type="ECO:0000259" key="1">
    <source>
        <dbReference type="SMART" id="SM00481"/>
    </source>
</evidence>
<dbReference type="PANTHER" id="PTHR42924:SF3">
    <property type="entry name" value="POLYMERASE_HISTIDINOL PHOSPHATASE N-TERMINAL DOMAIN-CONTAINING PROTEIN"/>
    <property type="match status" value="1"/>
</dbReference>
<dbReference type="SMART" id="SM00481">
    <property type="entry name" value="POLIIIAc"/>
    <property type="match status" value="1"/>
</dbReference>
<protein>
    <submittedName>
        <fullName evidence="2">Phosphatase</fullName>
    </submittedName>
</protein>
<feature type="domain" description="Polymerase/histidinol phosphatase N-terminal" evidence="1">
    <location>
        <begin position="5"/>
        <end position="70"/>
    </location>
</feature>
<sequence length="287" mass="31050">MTMVIDLHVHTAFSDGTQTPSELISEASMEGIDVVGLTDHDTTAGWTLAEDAARVYGLGLVRGMEISCRYEGISVHLLSYLHDPYDTGLAEVVQETRRARLDRTHLIIERLAEDYPIDMDAVLSVSGEDATIGRPHIADALVAAGVVESRTEAFSSILSSQGKYHVSLPTIDPITAIGLIREAGGVSVFAHPRAAMRGRVVPDSAMTEFIAAGLDGLEVDHRDNPPQEREAMRRLAHEHDLIVTGSSDYHGTGKPNRLGEHVTSDHMLAKLLERAASRPGGVDYIQG</sequence>
<proteinExistence type="predicted"/>
<comment type="caution">
    <text evidence="2">The sequence shown here is derived from an EMBL/GenBank/DDBJ whole genome shotgun (WGS) entry which is preliminary data.</text>
</comment>
<dbReference type="InterPro" id="IPR016195">
    <property type="entry name" value="Pol/histidinol_Pase-like"/>
</dbReference>
<dbReference type="Proteomes" id="UP000632322">
    <property type="component" value="Unassembled WGS sequence"/>
</dbReference>
<name>A0ABQ1LGH1_9MICO</name>
<dbReference type="PANTHER" id="PTHR42924">
    <property type="entry name" value="EXONUCLEASE"/>
    <property type="match status" value="1"/>
</dbReference>
<dbReference type="InterPro" id="IPR052018">
    <property type="entry name" value="PHP_domain"/>
</dbReference>
<evidence type="ECO:0000313" key="2">
    <source>
        <dbReference type="EMBL" id="GGC24320.1"/>
    </source>
</evidence>
<reference evidence="3" key="1">
    <citation type="journal article" date="2019" name="Int. J. Syst. Evol. Microbiol.">
        <title>The Global Catalogue of Microorganisms (GCM) 10K type strain sequencing project: providing services to taxonomists for standard genome sequencing and annotation.</title>
        <authorList>
            <consortium name="The Broad Institute Genomics Platform"/>
            <consortium name="The Broad Institute Genome Sequencing Center for Infectious Disease"/>
            <person name="Wu L."/>
            <person name="Ma J."/>
        </authorList>
    </citation>
    <scope>NUCLEOTIDE SEQUENCE [LARGE SCALE GENOMIC DNA]</scope>
    <source>
        <strain evidence="3">CGMCC 1.15472</strain>
    </source>
</reference>
<dbReference type="Gene3D" id="1.10.150.650">
    <property type="match status" value="1"/>
</dbReference>
<dbReference type="InterPro" id="IPR004013">
    <property type="entry name" value="PHP_dom"/>
</dbReference>
<keyword evidence="3" id="KW-1185">Reference proteome</keyword>
<accession>A0ABQ1LGH1</accession>
<dbReference type="Pfam" id="PF02811">
    <property type="entry name" value="PHP"/>
    <property type="match status" value="1"/>
</dbReference>
<dbReference type="CDD" id="cd07438">
    <property type="entry name" value="PHP_HisPPase_AMP"/>
    <property type="match status" value="1"/>
</dbReference>
<organism evidence="2 3">
    <name type="scientific">Brevibacterium sediminis</name>
    <dbReference type="NCBI Taxonomy" id="1857024"/>
    <lineage>
        <taxon>Bacteria</taxon>
        <taxon>Bacillati</taxon>
        <taxon>Actinomycetota</taxon>
        <taxon>Actinomycetes</taxon>
        <taxon>Micrococcales</taxon>
        <taxon>Brevibacteriaceae</taxon>
        <taxon>Brevibacterium</taxon>
    </lineage>
</organism>
<dbReference type="SUPFAM" id="SSF89550">
    <property type="entry name" value="PHP domain-like"/>
    <property type="match status" value="1"/>
</dbReference>
<dbReference type="InterPro" id="IPR003141">
    <property type="entry name" value="Pol/His_phosphatase_N"/>
</dbReference>
<dbReference type="EMBL" id="BMJG01000001">
    <property type="protein sequence ID" value="GGC24320.1"/>
    <property type="molecule type" value="Genomic_DNA"/>
</dbReference>
<gene>
    <name evidence="2" type="ORF">GCM10010974_03650</name>
</gene>
<evidence type="ECO:0000313" key="3">
    <source>
        <dbReference type="Proteomes" id="UP000632322"/>
    </source>
</evidence>
<dbReference type="Gene3D" id="3.20.20.140">
    <property type="entry name" value="Metal-dependent hydrolases"/>
    <property type="match status" value="1"/>
</dbReference>